<feature type="domain" description="MacB-like periplasmic core" evidence="8">
    <location>
        <begin position="20"/>
        <end position="225"/>
    </location>
</feature>
<feature type="transmembrane region" description="Helical" evidence="6">
    <location>
        <begin position="21"/>
        <end position="41"/>
    </location>
</feature>
<dbReference type="EMBL" id="JADIKJ010000012">
    <property type="protein sequence ID" value="MFK2901000.1"/>
    <property type="molecule type" value="Genomic_DNA"/>
</dbReference>
<dbReference type="PANTHER" id="PTHR30572:SF18">
    <property type="entry name" value="ABC-TYPE MACROLIDE FAMILY EXPORT SYSTEM PERMEASE COMPONENT 2"/>
    <property type="match status" value="1"/>
</dbReference>
<sequence>MIAYYLSLGLRSLRKAPILTALMVMSVAFGVAASMTTYAVFRAMSGDPIPWKSSKLFFPQLDAWGPSSRPSGQADGELPDILTYTDAVALMRRHGDIPQSALYPIAPTVYPDDPTKKSRSVSGHAVYADFFKMVDAPFLYGHAWSVEDDQGHALLAVISSDLNQRVFGGANSIGKDLRLNGRTYRVVGVLDDWRPQPKFYDLANSNAFGAPDDIFVPFTAAIDQQMDTNGNFGCGVSLPAPGFAGTLSSSCTWIAYMVELDGASQVLAYRQFLEGYLRDQQLAGRFGWAPNYRLRNLPAWMDLEQVVPPETKMSVVVASCFLIVCMVNAIGLLLAKFLRRSNEIGVRRALGATRGAIALQFGVEAAAVGVAGGVLGLLFTWAGVAWMHRVLPSEVAVLTRIDASLLAETLLLAIVSAILAGMYPISRASRVRPAMQLKID</sequence>
<evidence type="ECO:0000259" key="8">
    <source>
        <dbReference type="Pfam" id="PF12704"/>
    </source>
</evidence>
<protein>
    <submittedName>
        <fullName evidence="9">ABC transporter permease</fullName>
    </submittedName>
</protein>
<keyword evidence="5 6" id="KW-0472">Membrane</keyword>
<feature type="transmembrane region" description="Helical" evidence="6">
    <location>
        <begin position="356"/>
        <end position="383"/>
    </location>
</feature>
<evidence type="ECO:0000313" key="9">
    <source>
        <dbReference type="EMBL" id="MFK2901000.1"/>
    </source>
</evidence>
<evidence type="ECO:0000256" key="6">
    <source>
        <dbReference type="SAM" id="Phobius"/>
    </source>
</evidence>
<comment type="caution">
    <text evidence="9">The sequence shown here is derived from an EMBL/GenBank/DDBJ whole genome shotgun (WGS) entry which is preliminary data.</text>
</comment>
<organism evidence="9 10">
    <name type="scientific">Dyella jejuensis</name>
    <dbReference type="NCBI Taxonomy" id="1432009"/>
    <lineage>
        <taxon>Bacteria</taxon>
        <taxon>Pseudomonadati</taxon>
        <taxon>Pseudomonadota</taxon>
        <taxon>Gammaproteobacteria</taxon>
        <taxon>Lysobacterales</taxon>
        <taxon>Rhodanobacteraceae</taxon>
        <taxon>Dyella</taxon>
    </lineage>
</organism>
<dbReference type="InterPro" id="IPR050250">
    <property type="entry name" value="Macrolide_Exporter_MacB"/>
</dbReference>
<evidence type="ECO:0000256" key="1">
    <source>
        <dbReference type="ARBA" id="ARBA00004651"/>
    </source>
</evidence>
<dbReference type="InterPro" id="IPR003838">
    <property type="entry name" value="ABC3_permease_C"/>
</dbReference>
<gene>
    <name evidence="9" type="ORF">ISP15_11690</name>
</gene>
<dbReference type="PANTHER" id="PTHR30572">
    <property type="entry name" value="MEMBRANE COMPONENT OF TRANSPORTER-RELATED"/>
    <property type="match status" value="1"/>
</dbReference>
<evidence type="ECO:0000256" key="3">
    <source>
        <dbReference type="ARBA" id="ARBA00022692"/>
    </source>
</evidence>
<evidence type="ECO:0000256" key="4">
    <source>
        <dbReference type="ARBA" id="ARBA00022989"/>
    </source>
</evidence>
<keyword evidence="2" id="KW-1003">Cell membrane</keyword>
<evidence type="ECO:0000256" key="2">
    <source>
        <dbReference type="ARBA" id="ARBA00022475"/>
    </source>
</evidence>
<evidence type="ECO:0000259" key="7">
    <source>
        <dbReference type="Pfam" id="PF02687"/>
    </source>
</evidence>
<proteinExistence type="predicted"/>
<keyword evidence="10" id="KW-1185">Reference proteome</keyword>
<keyword evidence="4 6" id="KW-1133">Transmembrane helix</keyword>
<dbReference type="Pfam" id="PF02687">
    <property type="entry name" value="FtsX"/>
    <property type="match status" value="1"/>
</dbReference>
<evidence type="ECO:0000313" key="10">
    <source>
        <dbReference type="Proteomes" id="UP001620461"/>
    </source>
</evidence>
<feature type="domain" description="ABC3 transporter permease C-terminal" evidence="7">
    <location>
        <begin position="316"/>
        <end position="431"/>
    </location>
</feature>
<feature type="transmembrane region" description="Helical" evidence="6">
    <location>
        <begin position="313"/>
        <end position="335"/>
    </location>
</feature>
<dbReference type="Pfam" id="PF12704">
    <property type="entry name" value="MacB_PCD"/>
    <property type="match status" value="1"/>
</dbReference>
<dbReference type="RefSeq" id="WP_404547524.1">
    <property type="nucleotide sequence ID" value="NZ_JADIKJ010000012.1"/>
</dbReference>
<comment type="subcellular location">
    <subcellularLocation>
        <location evidence="1">Cell membrane</location>
        <topology evidence="1">Multi-pass membrane protein</topology>
    </subcellularLocation>
</comment>
<evidence type="ECO:0000256" key="5">
    <source>
        <dbReference type="ARBA" id="ARBA00023136"/>
    </source>
</evidence>
<feature type="transmembrane region" description="Helical" evidence="6">
    <location>
        <begin position="403"/>
        <end position="425"/>
    </location>
</feature>
<reference evidence="9 10" key="1">
    <citation type="submission" date="2020-10" db="EMBL/GenBank/DDBJ databases">
        <title>Phylogeny of dyella-like bacteria.</title>
        <authorList>
            <person name="Fu J."/>
        </authorList>
    </citation>
    <scope>NUCLEOTIDE SEQUENCE [LARGE SCALE GENOMIC DNA]</scope>
    <source>
        <strain evidence="9 10">JP1</strain>
    </source>
</reference>
<keyword evidence="3 6" id="KW-0812">Transmembrane</keyword>
<name>A0ABW8JL34_9GAMM</name>
<dbReference type="InterPro" id="IPR025857">
    <property type="entry name" value="MacB_PCD"/>
</dbReference>
<accession>A0ABW8JL34</accession>
<dbReference type="Proteomes" id="UP001620461">
    <property type="component" value="Unassembled WGS sequence"/>
</dbReference>